<dbReference type="Proteomes" id="UP000046395">
    <property type="component" value="Unassembled WGS sequence"/>
</dbReference>
<accession>A0A5S6QHI6</accession>
<dbReference type="AlphaFoldDB" id="A0A5S6QHI6"/>
<proteinExistence type="predicted"/>
<organism evidence="1 2">
    <name type="scientific">Trichuris muris</name>
    <name type="common">Mouse whipworm</name>
    <dbReference type="NCBI Taxonomy" id="70415"/>
    <lineage>
        <taxon>Eukaryota</taxon>
        <taxon>Metazoa</taxon>
        <taxon>Ecdysozoa</taxon>
        <taxon>Nematoda</taxon>
        <taxon>Enoplea</taxon>
        <taxon>Dorylaimia</taxon>
        <taxon>Trichinellida</taxon>
        <taxon>Trichuridae</taxon>
        <taxon>Trichuris</taxon>
    </lineage>
</organism>
<evidence type="ECO:0000313" key="1">
    <source>
        <dbReference type="Proteomes" id="UP000046395"/>
    </source>
</evidence>
<keyword evidence="1" id="KW-1185">Reference proteome</keyword>
<evidence type="ECO:0000313" key="2">
    <source>
        <dbReference type="WBParaSite" id="TMUE_2000006649.1"/>
    </source>
</evidence>
<dbReference type="WBParaSite" id="TMUE_2000006649.1">
    <property type="protein sequence ID" value="TMUE_2000006649.1"/>
    <property type="gene ID" value="WBGene00287893"/>
</dbReference>
<reference evidence="2" key="1">
    <citation type="submission" date="2019-12" db="UniProtKB">
        <authorList>
            <consortium name="WormBaseParasite"/>
        </authorList>
    </citation>
    <scope>IDENTIFICATION</scope>
</reference>
<name>A0A5S6QHI6_TRIMR</name>
<protein>
    <submittedName>
        <fullName evidence="2">FLYWCH-type domain-containing protein</fullName>
    </submittedName>
</protein>
<sequence length="103" mass="12199">MERQQELQSDKALLHRQRFCTRGHLMKLASRSGRTPTWRCRVQGCSEEVSTRTGTWFEGPRERLPLRTIVLFMYDWCREFTPVWNCVNELGMNKNTRLYGTTG</sequence>